<dbReference type="AlphaFoldDB" id="A0A1F5P2J6"/>
<name>A0A1F5P2J6_9BACT</name>
<reference evidence="1 2" key="1">
    <citation type="journal article" date="2016" name="Nat. Commun.">
        <title>Thousands of microbial genomes shed light on interconnected biogeochemical processes in an aquifer system.</title>
        <authorList>
            <person name="Anantharaman K."/>
            <person name="Brown C.T."/>
            <person name="Hug L.A."/>
            <person name="Sharon I."/>
            <person name="Castelle C.J."/>
            <person name="Probst A.J."/>
            <person name="Thomas B.C."/>
            <person name="Singh A."/>
            <person name="Wilkins M.J."/>
            <person name="Karaoz U."/>
            <person name="Brodie E.L."/>
            <person name="Williams K.H."/>
            <person name="Hubbard S.S."/>
            <person name="Banfield J.F."/>
        </authorList>
    </citation>
    <scope>NUCLEOTIDE SEQUENCE [LARGE SCALE GENOMIC DNA]</scope>
</reference>
<evidence type="ECO:0000313" key="2">
    <source>
        <dbReference type="Proteomes" id="UP000176339"/>
    </source>
</evidence>
<proteinExistence type="predicted"/>
<sequence length="222" mass="25993">MSRNDKHLAVILRRKGKSYNFIAKELGVPKSTLSDWFQDLTWSKVVKSRLTARANLMARKRMKIIAAAQKKRWREWRERHRLEAINEFPGLKNDHLFTAGLMLYWAEGDNGKTGSNVRLTNIDPRMIKVFINFSTSICKVVRENIRIGLILYPDLDDKVCKNFWHKYTGIPFNQFHKTQVIKGNHPTKRLEYGICMVRVGGGGLKEKIRTWIDLYSKELMRV</sequence>
<dbReference type="EMBL" id="MFEN01000026">
    <property type="protein sequence ID" value="OGE84102.1"/>
    <property type="molecule type" value="Genomic_DNA"/>
</dbReference>
<evidence type="ECO:0000313" key="1">
    <source>
        <dbReference type="EMBL" id="OGE84102.1"/>
    </source>
</evidence>
<organism evidence="1 2">
    <name type="scientific">Candidatus Doudnabacteria bacterium RIFCSPHIGHO2_01_FULL_49_9</name>
    <dbReference type="NCBI Taxonomy" id="1817827"/>
    <lineage>
        <taxon>Bacteria</taxon>
        <taxon>Candidatus Doudnaibacteriota</taxon>
    </lineage>
</organism>
<protein>
    <submittedName>
        <fullName evidence="1">Uncharacterized protein</fullName>
    </submittedName>
</protein>
<dbReference type="Proteomes" id="UP000176339">
    <property type="component" value="Unassembled WGS sequence"/>
</dbReference>
<comment type="caution">
    <text evidence="1">The sequence shown here is derived from an EMBL/GenBank/DDBJ whole genome shotgun (WGS) entry which is preliminary data.</text>
</comment>
<dbReference type="Gene3D" id="1.10.10.60">
    <property type="entry name" value="Homeodomain-like"/>
    <property type="match status" value="1"/>
</dbReference>
<accession>A0A1F5P2J6</accession>
<gene>
    <name evidence="1" type="ORF">A2846_01645</name>
</gene>